<feature type="transmembrane region" description="Helical" evidence="1">
    <location>
        <begin position="99"/>
        <end position="118"/>
    </location>
</feature>
<protein>
    <submittedName>
        <fullName evidence="2">Uncharacterized protein</fullName>
    </submittedName>
</protein>
<proteinExistence type="predicted"/>
<feature type="transmembrane region" description="Helical" evidence="1">
    <location>
        <begin position="76"/>
        <end position="93"/>
    </location>
</feature>
<evidence type="ECO:0000313" key="3">
    <source>
        <dbReference type="Proteomes" id="UP000295444"/>
    </source>
</evidence>
<comment type="caution">
    <text evidence="2">The sequence shown here is derived from an EMBL/GenBank/DDBJ whole genome shotgun (WGS) entry which is preliminary data.</text>
</comment>
<keyword evidence="1" id="KW-1133">Transmembrane helix</keyword>
<dbReference type="Proteomes" id="UP000295444">
    <property type="component" value="Unassembled WGS sequence"/>
</dbReference>
<name>A0A4R6SG49_LABRH</name>
<feature type="transmembrane region" description="Helical" evidence="1">
    <location>
        <begin position="43"/>
        <end position="64"/>
    </location>
</feature>
<dbReference type="InterPro" id="IPR045713">
    <property type="entry name" value="DUF6069"/>
</dbReference>
<accession>A0A4R6SG49</accession>
<dbReference type="Pfam" id="PF19545">
    <property type="entry name" value="DUF6069"/>
    <property type="match status" value="1"/>
</dbReference>
<dbReference type="AlphaFoldDB" id="A0A4R6SG49"/>
<keyword evidence="3" id="KW-1185">Reference proteome</keyword>
<keyword evidence="1" id="KW-0472">Membrane</keyword>
<evidence type="ECO:0000256" key="1">
    <source>
        <dbReference type="SAM" id="Phobius"/>
    </source>
</evidence>
<evidence type="ECO:0000313" key="2">
    <source>
        <dbReference type="EMBL" id="TDQ01002.1"/>
    </source>
</evidence>
<organism evidence="2 3">
    <name type="scientific">Labedaea rhizosphaerae</name>
    <dbReference type="NCBI Taxonomy" id="598644"/>
    <lineage>
        <taxon>Bacteria</taxon>
        <taxon>Bacillati</taxon>
        <taxon>Actinomycetota</taxon>
        <taxon>Actinomycetes</taxon>
        <taxon>Pseudonocardiales</taxon>
        <taxon>Pseudonocardiaceae</taxon>
        <taxon>Labedaea</taxon>
    </lineage>
</organism>
<reference evidence="2 3" key="1">
    <citation type="submission" date="2019-03" db="EMBL/GenBank/DDBJ databases">
        <title>Genomic Encyclopedia of Type Strains, Phase IV (KMG-IV): sequencing the most valuable type-strain genomes for metagenomic binning, comparative biology and taxonomic classification.</title>
        <authorList>
            <person name="Goeker M."/>
        </authorList>
    </citation>
    <scope>NUCLEOTIDE SEQUENCE [LARGE SCALE GENOMIC DNA]</scope>
    <source>
        <strain evidence="2 3">DSM 45361</strain>
    </source>
</reference>
<dbReference type="EMBL" id="SNXZ01000002">
    <property type="protein sequence ID" value="TDQ01002.1"/>
    <property type="molecule type" value="Genomic_DNA"/>
</dbReference>
<sequence>MPVRWLSVAGAVAGAVLVWLIAVPVAGVDLVATPMGGSTMHVTLLAVLVSSLVVGLAGLGLLTLLERRSAKGLRNWTSTAAVVLVLSLASPMGGESLGAKLSLTAMHLVVGAVLIAGFRAGAARPSRVAAAAR</sequence>
<keyword evidence="1" id="KW-0812">Transmembrane</keyword>
<gene>
    <name evidence="2" type="ORF">EV186_102869</name>
</gene>
<dbReference type="RefSeq" id="WP_133849639.1">
    <property type="nucleotide sequence ID" value="NZ_SNXZ01000002.1"/>
</dbReference>